<organism evidence="3 4">
    <name type="scientific">Yarrowia lipolytica</name>
    <name type="common">Candida lipolytica</name>
    <dbReference type="NCBI Taxonomy" id="4952"/>
    <lineage>
        <taxon>Eukaryota</taxon>
        <taxon>Fungi</taxon>
        <taxon>Dikarya</taxon>
        <taxon>Ascomycota</taxon>
        <taxon>Saccharomycotina</taxon>
        <taxon>Dipodascomycetes</taxon>
        <taxon>Dipodascales</taxon>
        <taxon>Dipodascales incertae sedis</taxon>
        <taxon>Yarrowia</taxon>
    </lineage>
</organism>
<dbReference type="KEGG" id="yli:2907865"/>
<name>A0A1D8NPA8_YARLL</name>
<sequence length="399" mass="45845">MVARSACMMKDNLRYRSVEIVYTIYISNMIINDKKDQETKVDDTTTLTLTREHLLNCQFSAWYKLYKSITPKTRIIKPLPEDFVNYLSEDGVILPDEEKTSYGSDSGVFEEYSDDEDELDSYVSKLDDFHPKVQAVIDEFGAVAPKLNWSSPQDAIWISPSNSTRCVTVNDVYLLLKSSDYIAHDLTMLDKLGGIPKDFSFELVLRKWININPALEFRCFVKDRELIAVTQRDQNYYEFLIKLKERFLGEIELFFYEHIKDTFPDSSFVFDVYIPEPYDKVWLMDFNVFYPTTDSLIEWSTLVNLDATSPSFDLDLLLIDKELRNASFACQRHSQNKVPMDIVNASMDTEAMVEMLRSQQREMDRLDGDQGGEASATGDTTGDSVANETTTANTTSQDS</sequence>
<dbReference type="eggNOG" id="KOG2983">
    <property type="taxonomic scope" value="Eukaryota"/>
</dbReference>
<accession>A0A1D8NPA8</accession>
<dbReference type="PANTHER" id="PTHR15323">
    <property type="entry name" value="D123 PROTEIN"/>
    <property type="match status" value="1"/>
</dbReference>
<dbReference type="GeneID" id="2907865"/>
<comment type="similarity">
    <text evidence="1">Belongs to the CDC123 family.</text>
</comment>
<evidence type="ECO:0000313" key="3">
    <source>
        <dbReference type="EMBL" id="AOW07467.1"/>
    </source>
</evidence>
<feature type="compositionally biased region" description="Polar residues" evidence="2">
    <location>
        <begin position="377"/>
        <end position="399"/>
    </location>
</feature>
<dbReference type="Proteomes" id="UP000182444">
    <property type="component" value="Chromosome 1F"/>
</dbReference>
<dbReference type="AlphaFoldDB" id="A0A1D8NPA8"/>
<protein>
    <submittedName>
        <fullName evidence="3">Uncharacterized protein</fullName>
    </submittedName>
</protein>
<evidence type="ECO:0000313" key="4">
    <source>
        <dbReference type="Proteomes" id="UP000182444"/>
    </source>
</evidence>
<evidence type="ECO:0000256" key="1">
    <source>
        <dbReference type="ARBA" id="ARBA00011047"/>
    </source>
</evidence>
<reference evidence="3 4" key="1">
    <citation type="journal article" date="2016" name="PLoS ONE">
        <title>Sequence Assembly of Yarrowia lipolytica Strain W29/CLIB89 Shows Transposable Element Diversity.</title>
        <authorList>
            <person name="Magnan C."/>
            <person name="Yu J."/>
            <person name="Chang I."/>
            <person name="Jahn E."/>
            <person name="Kanomata Y."/>
            <person name="Wu J."/>
            <person name="Zeller M."/>
            <person name="Oakes M."/>
            <person name="Baldi P."/>
            <person name="Sandmeyer S."/>
        </authorList>
    </citation>
    <scope>NUCLEOTIDE SEQUENCE [LARGE SCALE GENOMIC DNA]</scope>
    <source>
        <strain evidence="4">CLIB89(W29)</strain>
    </source>
</reference>
<gene>
    <name evidence="3" type="ORF">YALI1_F27099g</name>
</gene>
<dbReference type="InterPro" id="IPR009772">
    <property type="entry name" value="CDC123"/>
</dbReference>
<dbReference type="VEuPathDB" id="FungiDB:YALI0_F20394g"/>
<dbReference type="RefSeq" id="XP_505661.3">
    <property type="nucleotide sequence ID" value="XM_505661.3"/>
</dbReference>
<dbReference type="GO" id="GO:0005737">
    <property type="term" value="C:cytoplasm"/>
    <property type="evidence" value="ECO:0007669"/>
    <property type="project" value="TreeGrafter"/>
</dbReference>
<proteinExistence type="inferred from homology"/>
<dbReference type="Pfam" id="PF07065">
    <property type="entry name" value="D123"/>
    <property type="match status" value="1"/>
</dbReference>
<dbReference type="PANTHER" id="PTHR15323:SF6">
    <property type="entry name" value="CELL DIVISION CYCLE PROTEIN 123 HOMOLOG"/>
    <property type="match status" value="1"/>
</dbReference>
<dbReference type="EMBL" id="CP017558">
    <property type="protein sequence ID" value="AOW07467.1"/>
    <property type="molecule type" value="Genomic_DNA"/>
</dbReference>
<dbReference type="VEuPathDB" id="FungiDB:YALI1_F27099g"/>
<evidence type="ECO:0000256" key="2">
    <source>
        <dbReference type="SAM" id="MobiDB-lite"/>
    </source>
</evidence>
<feature type="region of interest" description="Disordered" evidence="2">
    <location>
        <begin position="362"/>
        <end position="399"/>
    </location>
</feature>